<dbReference type="Proteomes" id="UP000242427">
    <property type="component" value="Unassembled WGS sequence"/>
</dbReference>
<evidence type="ECO:0000313" key="3">
    <source>
        <dbReference type="EMBL" id="PSJ30600.1"/>
    </source>
</evidence>
<keyword evidence="4" id="KW-1185">Reference proteome</keyword>
<feature type="region of interest" description="Disordered" evidence="1">
    <location>
        <begin position="1"/>
        <end position="25"/>
    </location>
</feature>
<evidence type="ECO:0000259" key="2">
    <source>
        <dbReference type="Pfam" id="PF13569"/>
    </source>
</evidence>
<gene>
    <name evidence="3" type="ORF">B7P34_00905</name>
</gene>
<evidence type="ECO:0000313" key="4">
    <source>
        <dbReference type="Proteomes" id="UP000242427"/>
    </source>
</evidence>
<comment type="caution">
    <text evidence="3">The sequence shown here is derived from an EMBL/GenBank/DDBJ whole genome shotgun (WGS) entry which is preliminary data.</text>
</comment>
<feature type="domain" description="DUF4132" evidence="2">
    <location>
        <begin position="857"/>
        <end position="1035"/>
    </location>
</feature>
<sequence length="1123" mass="120886">MTDCDPGGTVLLSEHTNGAAPHDETAFIMPDAWRRERHPRRGGLSTPVAPVAADATERAVQLAERAAEWTEKVLAHPRSDQQLVAAARAQQSGEASPLGAAVLAVLDSGKGVPRDLRADAWAQAHGLPFAAQAVVELFDLCVAPSCDGLPGAPVVRRTDSGSYISHLHRPAADRVRALLAVADEETYARAVTALAAHRTDGRRRAVVSYLVPGEAGWLAECCTDEGPGIKGDYTILRMVLCSVSTAEQVVQLGGQNDDMWRGWDLPTLASLAEVIGPEIAPFLAQDLNADHVFTDQLKFLSGALAEIPSDEAFRTLLAKAGNASVRPALLDAALRYPARAVRLLGEECAAPKETPTLVRQLFTTHVRSHRPLAMSLLPDLPDDIAALVAPLVHGNGLLPAAPDGSVPELLRNPPWTATEPRKATSMKVPAPAGGSRVAWLPGEREAWAATETWWTGQAVAANWSRETPSTEVLRSGTLLTSVHAAGAFLHLPAETVRPLLNEWTPDDVWDADAYRPIAARFELAALAPVMHAASRRPVSAGPLLLPFVDLGVARLMADWLIRLRSASAVARAWFLRHGAEAAALLVPDAVGKPGAARRGAEQALRLIAAEHGAQAVRDAAAAYGPAAAEAVGELLVTDPLVCALPTRMPTVPAWASPVVLPQIVLRDGGALPAEAVRNTVTMLAFSAPGEAYPGLAVLQESCEPESLAEFAWGLFQQWRLHGMPAKENWALHALGVFGDDETARRLTPLIMAWPGESAHHSAVAGLDVLARIGTDTALSQLTRVADRVKFKALKARAQQKIDEVAEELGLTGDRLADRLVPTLDLDATGSTVIDYGTRRFTVGFDERLQPYVRDETGKLRKALPAPAGRDDAELAAAERKRFTVLKKEVRAVSSTQVGRLESAMLAGRVWEAPEFVQYLVRHPLLGHLVRRLVWQDGVGTAFRVHEDGTAHDLTGREVPLTESATVRLPHPLHLGDGLAAWTAHFADAGIGQPFPQLHRAVCHLTPEEADSRRLVRFEGITVPTGKVLGLQRHGWERGEPMDAGVERWISKRLGADRFVVIALHEGISVGQIDVASEQTLETVWLDTRPADYFPLREHALRFGELDDVEASELLSNLTELTAP</sequence>
<name>A0A9X7JVE7_9ACTN</name>
<dbReference type="EMBL" id="PXWG01000001">
    <property type="protein sequence ID" value="PSJ30600.1"/>
    <property type="molecule type" value="Genomic_DNA"/>
</dbReference>
<proteinExistence type="predicted"/>
<organism evidence="3 4">
    <name type="scientific">Streptosporangium nondiastaticum</name>
    <dbReference type="NCBI Taxonomy" id="35764"/>
    <lineage>
        <taxon>Bacteria</taxon>
        <taxon>Bacillati</taxon>
        <taxon>Actinomycetota</taxon>
        <taxon>Actinomycetes</taxon>
        <taxon>Streptosporangiales</taxon>
        <taxon>Streptosporangiaceae</taxon>
        <taxon>Streptosporangium</taxon>
    </lineage>
</organism>
<feature type="region of interest" description="Disordered" evidence="1">
    <location>
        <begin position="414"/>
        <end position="435"/>
    </location>
</feature>
<dbReference type="AlphaFoldDB" id="A0A9X7JVE7"/>
<dbReference type="InterPro" id="IPR025406">
    <property type="entry name" value="DUF4132"/>
</dbReference>
<evidence type="ECO:0000256" key="1">
    <source>
        <dbReference type="SAM" id="MobiDB-lite"/>
    </source>
</evidence>
<accession>A0A9X7JVE7</accession>
<protein>
    <submittedName>
        <fullName evidence="3">DUF4132 domain-containing protein</fullName>
    </submittedName>
</protein>
<dbReference type="Pfam" id="PF13569">
    <property type="entry name" value="DUF4132"/>
    <property type="match status" value="1"/>
</dbReference>
<reference evidence="3 4" key="1">
    <citation type="submission" date="2018-03" db="EMBL/GenBank/DDBJ databases">
        <title>Chitinolytic properties of Streptosporangium nondiastaticum TBG75A20.</title>
        <authorList>
            <person name="Gayathri V."/>
            <person name="Shiburaj S."/>
        </authorList>
    </citation>
    <scope>NUCLEOTIDE SEQUENCE [LARGE SCALE GENOMIC DNA]</scope>
    <source>
        <strain evidence="3 4">TBG75A20</strain>
    </source>
</reference>
<dbReference type="OrthoDB" id="4554725at2"/>